<dbReference type="EMBL" id="HBUF01532740">
    <property type="protein sequence ID" value="CAG6752285.1"/>
    <property type="molecule type" value="Transcribed_RNA"/>
</dbReference>
<dbReference type="EMBL" id="HBUF01532741">
    <property type="protein sequence ID" value="CAG6752287.1"/>
    <property type="molecule type" value="Transcribed_RNA"/>
</dbReference>
<evidence type="ECO:0000313" key="1">
    <source>
        <dbReference type="EMBL" id="CAG6752279.1"/>
    </source>
</evidence>
<accession>A0A8D9EH16</accession>
<dbReference type="AlphaFoldDB" id="A0A8D9EH16"/>
<dbReference type="EMBL" id="HBUF01532739">
    <property type="protein sequence ID" value="CAG6752283.1"/>
    <property type="molecule type" value="Transcribed_RNA"/>
</dbReference>
<protein>
    <submittedName>
        <fullName evidence="1">Uncharacterized protein</fullName>
    </submittedName>
</protein>
<organism evidence="1">
    <name type="scientific">Cacopsylla melanoneura</name>
    <dbReference type="NCBI Taxonomy" id="428564"/>
    <lineage>
        <taxon>Eukaryota</taxon>
        <taxon>Metazoa</taxon>
        <taxon>Ecdysozoa</taxon>
        <taxon>Arthropoda</taxon>
        <taxon>Hexapoda</taxon>
        <taxon>Insecta</taxon>
        <taxon>Pterygota</taxon>
        <taxon>Neoptera</taxon>
        <taxon>Paraneoptera</taxon>
        <taxon>Hemiptera</taxon>
        <taxon>Sternorrhyncha</taxon>
        <taxon>Psylloidea</taxon>
        <taxon>Psyllidae</taxon>
        <taxon>Psyllinae</taxon>
        <taxon>Cacopsylla</taxon>
    </lineage>
</organism>
<sequence length="124" mass="14586">MTSTGIRCRLCDTRPWPPLWRQKGPNDPTPHPPYPLLVSIILNVQNKTNKKNFKRLCFFFFKLFYRVTHDLSLRKQMDKIKMKDVQSSTIFVPKVNVLLCEISEYIYYSNKLPSLGVIRHTAVD</sequence>
<dbReference type="EMBL" id="HBUF01532738">
    <property type="protein sequence ID" value="CAG6752279.1"/>
    <property type="molecule type" value="Transcribed_RNA"/>
</dbReference>
<reference evidence="1" key="1">
    <citation type="submission" date="2021-05" db="EMBL/GenBank/DDBJ databases">
        <authorList>
            <person name="Alioto T."/>
            <person name="Alioto T."/>
            <person name="Gomez Garrido J."/>
        </authorList>
    </citation>
    <scope>NUCLEOTIDE SEQUENCE</scope>
</reference>
<name>A0A8D9EH16_9HEMI</name>
<proteinExistence type="predicted"/>